<keyword evidence="1" id="KW-1133">Transmembrane helix</keyword>
<gene>
    <name evidence="2" type="ORF">EO244_08655</name>
</gene>
<accession>A0A4Q1JN32</accession>
<dbReference type="Proteomes" id="UP000289703">
    <property type="component" value="Unassembled WGS sequence"/>
</dbReference>
<protein>
    <submittedName>
        <fullName evidence="2">Uncharacterized protein</fullName>
    </submittedName>
</protein>
<feature type="transmembrane region" description="Helical" evidence="1">
    <location>
        <begin position="7"/>
        <end position="24"/>
    </location>
</feature>
<organism evidence="2 3">
    <name type="scientific">Ancylomarina salipaludis</name>
    <dbReference type="NCBI Taxonomy" id="2501299"/>
    <lineage>
        <taxon>Bacteria</taxon>
        <taxon>Pseudomonadati</taxon>
        <taxon>Bacteroidota</taxon>
        <taxon>Bacteroidia</taxon>
        <taxon>Marinilabiliales</taxon>
        <taxon>Marinifilaceae</taxon>
        <taxon>Ancylomarina</taxon>
    </lineage>
</organism>
<dbReference type="EMBL" id="SAXA01000006">
    <property type="protein sequence ID" value="RXQ95108.1"/>
    <property type="molecule type" value="Genomic_DNA"/>
</dbReference>
<name>A0A4Q1JN32_9BACT</name>
<evidence type="ECO:0000256" key="1">
    <source>
        <dbReference type="SAM" id="Phobius"/>
    </source>
</evidence>
<feature type="transmembrane region" description="Helical" evidence="1">
    <location>
        <begin position="30"/>
        <end position="47"/>
    </location>
</feature>
<keyword evidence="3" id="KW-1185">Reference proteome</keyword>
<dbReference type="RefSeq" id="WP_129254266.1">
    <property type="nucleotide sequence ID" value="NZ_SAXA01000006.1"/>
</dbReference>
<comment type="caution">
    <text evidence="2">The sequence shown here is derived from an EMBL/GenBank/DDBJ whole genome shotgun (WGS) entry which is preliminary data.</text>
</comment>
<keyword evidence="1" id="KW-0472">Membrane</keyword>
<keyword evidence="1" id="KW-0812">Transmembrane</keyword>
<feature type="transmembrane region" description="Helical" evidence="1">
    <location>
        <begin position="59"/>
        <end position="80"/>
    </location>
</feature>
<sequence>MSKIRSILYTLSTISIIVGALFILQDNVYGLLILGLGLVLNIVYRTLNLDSNKLRSFQFSELLKFGSVLFMLIACLSFVLELEQKFNLLIVSILIDLLVNMKEISFKKQTK</sequence>
<dbReference type="AlphaFoldDB" id="A0A4Q1JN32"/>
<reference evidence="2 3" key="1">
    <citation type="submission" date="2019-01" db="EMBL/GenBank/DDBJ databases">
        <title>Ancylomarina salipaludis sp. nov., isolated from a salt marsh.</title>
        <authorList>
            <person name="Yoon J.-H."/>
        </authorList>
    </citation>
    <scope>NUCLEOTIDE SEQUENCE [LARGE SCALE GENOMIC DNA]</scope>
    <source>
        <strain evidence="2 3">SHSM-M15</strain>
    </source>
</reference>
<evidence type="ECO:0000313" key="2">
    <source>
        <dbReference type="EMBL" id="RXQ95108.1"/>
    </source>
</evidence>
<evidence type="ECO:0000313" key="3">
    <source>
        <dbReference type="Proteomes" id="UP000289703"/>
    </source>
</evidence>
<proteinExistence type="predicted"/>
<dbReference type="OrthoDB" id="1121013at2"/>